<keyword evidence="2" id="KW-0479">Metal-binding</keyword>
<keyword evidence="7" id="KW-0482">Metalloprotease</keyword>
<dbReference type="SUPFAM" id="SSF55166">
    <property type="entry name" value="Hedgehog/DD-peptidase"/>
    <property type="match status" value="1"/>
</dbReference>
<evidence type="ECO:0000256" key="7">
    <source>
        <dbReference type="ARBA" id="ARBA00023049"/>
    </source>
</evidence>
<accession>A0A0A8K1U4</accession>
<feature type="region of interest" description="Disordered" evidence="8">
    <location>
        <begin position="410"/>
        <end position="429"/>
    </location>
</feature>
<dbReference type="RefSeq" id="WP_244462665.1">
    <property type="nucleotide sequence ID" value="NZ_AP014648.1"/>
</dbReference>
<keyword evidence="3 9" id="KW-0732">Signal</keyword>
<feature type="signal peptide" evidence="9">
    <location>
        <begin position="1"/>
        <end position="20"/>
    </location>
</feature>
<dbReference type="GO" id="GO:0004252">
    <property type="term" value="F:serine-type endopeptidase activity"/>
    <property type="evidence" value="ECO:0007669"/>
    <property type="project" value="InterPro"/>
</dbReference>
<dbReference type="Gene3D" id="3.30.1380.10">
    <property type="match status" value="1"/>
</dbReference>
<dbReference type="GO" id="GO:0006508">
    <property type="term" value="P:proteolysis"/>
    <property type="evidence" value="ECO:0007669"/>
    <property type="project" value="UniProtKB-KW"/>
</dbReference>
<feature type="region of interest" description="Disordered" evidence="8">
    <location>
        <begin position="341"/>
        <end position="361"/>
    </location>
</feature>
<evidence type="ECO:0000256" key="4">
    <source>
        <dbReference type="ARBA" id="ARBA00022764"/>
    </source>
</evidence>
<keyword evidence="6" id="KW-0862">Zinc</keyword>
<proteinExistence type="predicted"/>
<feature type="region of interest" description="Disordered" evidence="8">
    <location>
        <begin position="30"/>
        <end position="65"/>
    </location>
</feature>
<feature type="compositionally biased region" description="Polar residues" evidence="8">
    <location>
        <begin position="40"/>
        <end position="49"/>
    </location>
</feature>
<organism evidence="10 11">
    <name type="scientific">Methyloceanibacter caenitepidi</name>
    <dbReference type="NCBI Taxonomy" id="1384459"/>
    <lineage>
        <taxon>Bacteria</taxon>
        <taxon>Pseudomonadati</taxon>
        <taxon>Pseudomonadota</taxon>
        <taxon>Alphaproteobacteria</taxon>
        <taxon>Hyphomicrobiales</taxon>
        <taxon>Hyphomicrobiaceae</taxon>
        <taxon>Methyloceanibacter</taxon>
    </lineage>
</organism>
<name>A0A0A8K1U4_9HYPH</name>
<sequence>MRRLIIGLPLIILMTGVAVAEVASPQAAVRPQHVAPPDAATSQQDNALNEAQPADGATGEEDVSAQADVPMELPLRRPDPPKDIPPAKLAPANDLFGSVAEPAPLAARSIGGYTKGCLSGGVSLPINGPDWQVMRVSRNRNWGAPQLIDYMERLASDAHALDGWPGLLVGDLSQPRGGPMLTGHTSHQIGLDADIWLTPMPDRVLTQEEREEMTAVSMLKDPFTVDPEVFTDLQIKLIRRAASYPQVGRIFVHPAIKKALCARADVAGKDKSWLAKVRPWWNHHYHFHVRLNCPRGMSGCDSQAPVSGDIGCDDKAFVYWDKKLKISAKWATDHGFSPLDPIRRRPSVSDRKNRGKLGDLPKDCQTVLTSGGVEPLKVGDELPEIAVKAATSKDAGPGVPVLSKEELARALGEKPKKVSMQMPERNPIR</sequence>
<keyword evidence="4" id="KW-0574">Periplasm</keyword>
<dbReference type="AlphaFoldDB" id="A0A0A8K1U4"/>
<evidence type="ECO:0000313" key="11">
    <source>
        <dbReference type="Proteomes" id="UP000031643"/>
    </source>
</evidence>
<evidence type="ECO:0000313" key="10">
    <source>
        <dbReference type="EMBL" id="BAQ15964.1"/>
    </source>
</evidence>
<dbReference type="Pfam" id="PF03411">
    <property type="entry name" value="Peptidase_M74"/>
    <property type="match status" value="1"/>
</dbReference>
<evidence type="ECO:0000256" key="8">
    <source>
        <dbReference type="SAM" id="MobiDB-lite"/>
    </source>
</evidence>
<dbReference type="GO" id="GO:0008237">
    <property type="term" value="F:metallopeptidase activity"/>
    <property type="evidence" value="ECO:0007669"/>
    <property type="project" value="UniProtKB-KW"/>
</dbReference>
<keyword evidence="11" id="KW-1185">Reference proteome</keyword>
<evidence type="ECO:0000256" key="5">
    <source>
        <dbReference type="ARBA" id="ARBA00022801"/>
    </source>
</evidence>
<keyword evidence="5" id="KW-0378">Hydrolase</keyword>
<dbReference type="GO" id="GO:0030288">
    <property type="term" value="C:outer membrane-bounded periplasmic space"/>
    <property type="evidence" value="ECO:0007669"/>
    <property type="project" value="InterPro"/>
</dbReference>
<keyword evidence="1" id="KW-0645">Protease</keyword>
<protein>
    <submittedName>
        <fullName evidence="10">Murein endopeptidase</fullName>
    </submittedName>
</protein>
<dbReference type="GO" id="GO:0046872">
    <property type="term" value="F:metal ion binding"/>
    <property type="evidence" value="ECO:0007669"/>
    <property type="project" value="UniProtKB-KW"/>
</dbReference>
<dbReference type="InterPro" id="IPR009045">
    <property type="entry name" value="Zn_M74/Hedgehog-like"/>
</dbReference>
<evidence type="ECO:0000256" key="9">
    <source>
        <dbReference type="SAM" id="SignalP"/>
    </source>
</evidence>
<gene>
    <name evidence="10" type="ORF">GL4_0498</name>
</gene>
<dbReference type="HOGENOM" id="CLU_052496_0_1_5"/>
<evidence type="ECO:0000256" key="6">
    <source>
        <dbReference type="ARBA" id="ARBA00022833"/>
    </source>
</evidence>
<dbReference type="KEGG" id="mcg:GL4_0498"/>
<dbReference type="EMBL" id="AP014648">
    <property type="protein sequence ID" value="BAQ15964.1"/>
    <property type="molecule type" value="Genomic_DNA"/>
</dbReference>
<evidence type="ECO:0000256" key="3">
    <source>
        <dbReference type="ARBA" id="ARBA00022729"/>
    </source>
</evidence>
<dbReference type="STRING" id="1384459.GL4_0498"/>
<dbReference type="Proteomes" id="UP000031643">
    <property type="component" value="Chromosome"/>
</dbReference>
<dbReference type="InterPro" id="IPR005073">
    <property type="entry name" value="Peptidase_M74"/>
</dbReference>
<reference evidence="10 11" key="1">
    <citation type="submission" date="2014-09" db="EMBL/GenBank/DDBJ databases">
        <title>Genome sequencing of Methyloceanibacter caenitepidi Gela4.</title>
        <authorList>
            <person name="Takeuchi M."/>
            <person name="Susumu S."/>
            <person name="Kamagata Y."/>
            <person name="Oshima K."/>
            <person name="Hattori M."/>
            <person name="Iwasaki W."/>
        </authorList>
    </citation>
    <scope>NUCLEOTIDE SEQUENCE [LARGE SCALE GENOMIC DNA]</scope>
    <source>
        <strain evidence="10 11">Gela4</strain>
    </source>
</reference>
<feature type="chain" id="PRO_5002055581" evidence="9">
    <location>
        <begin position="21"/>
        <end position="429"/>
    </location>
</feature>
<evidence type="ECO:0000256" key="2">
    <source>
        <dbReference type="ARBA" id="ARBA00022723"/>
    </source>
</evidence>
<evidence type="ECO:0000256" key="1">
    <source>
        <dbReference type="ARBA" id="ARBA00022670"/>
    </source>
</evidence>
<dbReference type="NCBIfam" id="NF006947">
    <property type="entry name" value="PRK09429.1"/>
    <property type="match status" value="1"/>
</dbReference>